<gene>
    <name evidence="1" type="ORF">RHMOL_Rhmol10G0160100</name>
</gene>
<reference evidence="1" key="1">
    <citation type="submission" date="2022-02" db="EMBL/GenBank/DDBJ databases">
        <title>Plant Genome Project.</title>
        <authorList>
            <person name="Zhang R.-G."/>
        </authorList>
    </citation>
    <scope>NUCLEOTIDE SEQUENCE</scope>
    <source>
        <strain evidence="1">AT1</strain>
    </source>
</reference>
<dbReference type="EMBL" id="CM046397">
    <property type="protein sequence ID" value="KAI8535264.1"/>
    <property type="molecule type" value="Genomic_DNA"/>
</dbReference>
<protein>
    <submittedName>
        <fullName evidence="1">Uncharacterized protein</fullName>
    </submittedName>
</protein>
<dbReference type="Proteomes" id="UP001062846">
    <property type="component" value="Chromosome 10"/>
</dbReference>
<evidence type="ECO:0000313" key="2">
    <source>
        <dbReference type="Proteomes" id="UP001062846"/>
    </source>
</evidence>
<name>A0ACC0M3W6_RHOML</name>
<evidence type="ECO:0000313" key="1">
    <source>
        <dbReference type="EMBL" id="KAI8535264.1"/>
    </source>
</evidence>
<keyword evidence="2" id="KW-1185">Reference proteome</keyword>
<comment type="caution">
    <text evidence="1">The sequence shown here is derived from an EMBL/GenBank/DDBJ whole genome shotgun (WGS) entry which is preliminary data.</text>
</comment>
<sequence length="50" mass="5574">MVSMTSLCGGVHTISTNKRESNVDPLLNRVNKIALHGLDHESPYNHMSRI</sequence>
<organism evidence="1 2">
    <name type="scientific">Rhododendron molle</name>
    <name type="common">Chinese azalea</name>
    <name type="synonym">Azalea mollis</name>
    <dbReference type="NCBI Taxonomy" id="49168"/>
    <lineage>
        <taxon>Eukaryota</taxon>
        <taxon>Viridiplantae</taxon>
        <taxon>Streptophyta</taxon>
        <taxon>Embryophyta</taxon>
        <taxon>Tracheophyta</taxon>
        <taxon>Spermatophyta</taxon>
        <taxon>Magnoliopsida</taxon>
        <taxon>eudicotyledons</taxon>
        <taxon>Gunneridae</taxon>
        <taxon>Pentapetalae</taxon>
        <taxon>asterids</taxon>
        <taxon>Ericales</taxon>
        <taxon>Ericaceae</taxon>
        <taxon>Ericoideae</taxon>
        <taxon>Rhodoreae</taxon>
        <taxon>Rhododendron</taxon>
    </lineage>
</organism>
<proteinExistence type="predicted"/>
<accession>A0ACC0M3W6</accession>